<proteinExistence type="predicted"/>
<sequence>MNSDREKRACLGSLLAIWLNVSIDGKTFEVYEVAKQSVMIEHLIEDRLTRTSPVVIPNVFGGILAKIIEYCNRMVTKPSSGANDIELNSFVSELTIGCYNYLDIKNLLSLTCEHVLDLIKCKDPTHIHRLLNITLNFHQKKRKGCEALIRRLLTK</sequence>
<evidence type="ECO:0000313" key="2">
    <source>
        <dbReference type="Proteomes" id="UP001060085"/>
    </source>
</evidence>
<reference evidence="2" key="1">
    <citation type="journal article" date="2023" name="Nat. Plants">
        <title>Single-cell RNA sequencing provides a high-resolution roadmap for understanding the multicellular compartmentation of specialized metabolism.</title>
        <authorList>
            <person name="Sun S."/>
            <person name="Shen X."/>
            <person name="Li Y."/>
            <person name="Li Y."/>
            <person name="Wang S."/>
            <person name="Li R."/>
            <person name="Zhang H."/>
            <person name="Shen G."/>
            <person name="Guo B."/>
            <person name="Wei J."/>
            <person name="Xu J."/>
            <person name="St-Pierre B."/>
            <person name="Chen S."/>
            <person name="Sun C."/>
        </authorList>
    </citation>
    <scope>NUCLEOTIDE SEQUENCE [LARGE SCALE GENOMIC DNA]</scope>
</reference>
<dbReference type="EMBL" id="CM044703">
    <property type="protein sequence ID" value="KAI5673028.1"/>
    <property type="molecule type" value="Genomic_DNA"/>
</dbReference>
<gene>
    <name evidence="1" type="ORF">M9H77_13392</name>
</gene>
<comment type="caution">
    <text evidence="1">The sequence shown here is derived from an EMBL/GenBank/DDBJ whole genome shotgun (WGS) entry which is preliminary data.</text>
</comment>
<dbReference type="Proteomes" id="UP001060085">
    <property type="component" value="Linkage Group LG03"/>
</dbReference>
<organism evidence="1 2">
    <name type="scientific">Catharanthus roseus</name>
    <name type="common">Madagascar periwinkle</name>
    <name type="synonym">Vinca rosea</name>
    <dbReference type="NCBI Taxonomy" id="4058"/>
    <lineage>
        <taxon>Eukaryota</taxon>
        <taxon>Viridiplantae</taxon>
        <taxon>Streptophyta</taxon>
        <taxon>Embryophyta</taxon>
        <taxon>Tracheophyta</taxon>
        <taxon>Spermatophyta</taxon>
        <taxon>Magnoliopsida</taxon>
        <taxon>eudicotyledons</taxon>
        <taxon>Gunneridae</taxon>
        <taxon>Pentapetalae</taxon>
        <taxon>asterids</taxon>
        <taxon>lamiids</taxon>
        <taxon>Gentianales</taxon>
        <taxon>Apocynaceae</taxon>
        <taxon>Rauvolfioideae</taxon>
        <taxon>Vinceae</taxon>
        <taxon>Catharanthinae</taxon>
        <taxon>Catharanthus</taxon>
    </lineage>
</organism>
<name>A0ACC0BKA5_CATRO</name>
<keyword evidence="2" id="KW-1185">Reference proteome</keyword>
<evidence type="ECO:0000313" key="1">
    <source>
        <dbReference type="EMBL" id="KAI5673028.1"/>
    </source>
</evidence>
<protein>
    <submittedName>
        <fullName evidence="1">Uncharacterized protein</fullName>
    </submittedName>
</protein>
<accession>A0ACC0BKA5</accession>